<dbReference type="OrthoDB" id="5919178at2759"/>
<dbReference type="EMBL" id="JYDJ01000094">
    <property type="protein sequence ID" value="KRX44515.1"/>
    <property type="molecule type" value="Genomic_DNA"/>
</dbReference>
<protein>
    <submittedName>
        <fullName evidence="1">Uncharacterized protein</fullName>
    </submittedName>
</protein>
<keyword evidence="2" id="KW-1185">Reference proteome</keyword>
<proteinExistence type="predicted"/>
<evidence type="ECO:0000313" key="1">
    <source>
        <dbReference type="EMBL" id="KRX44515.1"/>
    </source>
</evidence>
<reference evidence="1 2" key="1">
    <citation type="submission" date="2015-01" db="EMBL/GenBank/DDBJ databases">
        <title>Evolution of Trichinella species and genotypes.</title>
        <authorList>
            <person name="Korhonen P.K."/>
            <person name="Edoardo P."/>
            <person name="Giuseppe L.R."/>
            <person name="Gasser R.B."/>
        </authorList>
    </citation>
    <scope>NUCLEOTIDE SEQUENCE [LARGE SCALE GENOMIC DNA]</scope>
    <source>
        <strain evidence="1">ISS417</strain>
    </source>
</reference>
<sequence length="82" mass="9219">MSVTGILQSHNRTPECLSLLRSCTTLFQHDIGKLLLAREHPFILPPLILSEWQAQTNVEVSCQAAYPLEQPLTIIMSTLRTC</sequence>
<name>A0A0V0U1I9_9BILA</name>
<accession>A0A0V0U1I9</accession>
<organism evidence="1 2">
    <name type="scientific">Trichinella murrelli</name>
    <dbReference type="NCBI Taxonomy" id="144512"/>
    <lineage>
        <taxon>Eukaryota</taxon>
        <taxon>Metazoa</taxon>
        <taxon>Ecdysozoa</taxon>
        <taxon>Nematoda</taxon>
        <taxon>Enoplea</taxon>
        <taxon>Dorylaimia</taxon>
        <taxon>Trichinellida</taxon>
        <taxon>Trichinellidae</taxon>
        <taxon>Trichinella</taxon>
    </lineage>
</organism>
<dbReference type="Proteomes" id="UP000055048">
    <property type="component" value="Unassembled WGS sequence"/>
</dbReference>
<gene>
    <name evidence="1" type="ORF">T05_8775</name>
</gene>
<evidence type="ECO:0000313" key="2">
    <source>
        <dbReference type="Proteomes" id="UP000055048"/>
    </source>
</evidence>
<comment type="caution">
    <text evidence="1">The sequence shown here is derived from an EMBL/GenBank/DDBJ whole genome shotgun (WGS) entry which is preliminary data.</text>
</comment>
<dbReference type="AlphaFoldDB" id="A0A0V0U1I9"/>